<keyword evidence="2" id="KW-1185">Reference proteome</keyword>
<dbReference type="EMBL" id="BMAW01117826">
    <property type="protein sequence ID" value="GFT76958.1"/>
    <property type="molecule type" value="Genomic_DNA"/>
</dbReference>
<sequence length="88" mass="9674">MNLGREINTKDTSAKSLSFLDNTYPHKSTSSSVGIEQTFSFTDTSKVAEKEAETLKVSTPAVVTVTGRVVNHQPGNWMPLNHQRPLVD</sequence>
<name>A0A8X6PNB7_NEPPI</name>
<reference evidence="1" key="1">
    <citation type="submission" date="2020-08" db="EMBL/GenBank/DDBJ databases">
        <title>Multicomponent nature underlies the extraordinary mechanical properties of spider dragline silk.</title>
        <authorList>
            <person name="Kono N."/>
            <person name="Nakamura H."/>
            <person name="Mori M."/>
            <person name="Yoshida Y."/>
            <person name="Ohtoshi R."/>
            <person name="Malay A.D."/>
            <person name="Moran D.A.P."/>
            <person name="Tomita M."/>
            <person name="Numata K."/>
            <person name="Arakawa K."/>
        </authorList>
    </citation>
    <scope>NUCLEOTIDE SEQUENCE</scope>
</reference>
<dbReference type="Proteomes" id="UP000887013">
    <property type="component" value="Unassembled WGS sequence"/>
</dbReference>
<gene>
    <name evidence="1" type="ORF">NPIL_474801</name>
</gene>
<comment type="caution">
    <text evidence="1">The sequence shown here is derived from an EMBL/GenBank/DDBJ whole genome shotgun (WGS) entry which is preliminary data.</text>
</comment>
<protein>
    <submittedName>
        <fullName evidence="1">Uncharacterized protein</fullName>
    </submittedName>
</protein>
<accession>A0A8X6PNB7</accession>
<evidence type="ECO:0000313" key="2">
    <source>
        <dbReference type="Proteomes" id="UP000887013"/>
    </source>
</evidence>
<evidence type="ECO:0000313" key="1">
    <source>
        <dbReference type="EMBL" id="GFT76958.1"/>
    </source>
</evidence>
<organism evidence="1 2">
    <name type="scientific">Nephila pilipes</name>
    <name type="common">Giant wood spider</name>
    <name type="synonym">Nephila maculata</name>
    <dbReference type="NCBI Taxonomy" id="299642"/>
    <lineage>
        <taxon>Eukaryota</taxon>
        <taxon>Metazoa</taxon>
        <taxon>Ecdysozoa</taxon>
        <taxon>Arthropoda</taxon>
        <taxon>Chelicerata</taxon>
        <taxon>Arachnida</taxon>
        <taxon>Araneae</taxon>
        <taxon>Araneomorphae</taxon>
        <taxon>Entelegynae</taxon>
        <taxon>Araneoidea</taxon>
        <taxon>Nephilidae</taxon>
        <taxon>Nephila</taxon>
    </lineage>
</organism>
<proteinExistence type="predicted"/>
<dbReference type="AlphaFoldDB" id="A0A8X6PNB7"/>